<evidence type="ECO:0000313" key="2">
    <source>
        <dbReference type="EMBL" id="RPA73842.1"/>
    </source>
</evidence>
<proteinExistence type="predicted"/>
<dbReference type="EMBL" id="ML119809">
    <property type="protein sequence ID" value="RPA73842.1"/>
    <property type="molecule type" value="Genomic_DNA"/>
</dbReference>
<protein>
    <submittedName>
        <fullName evidence="2">Uncharacterized protein</fullName>
    </submittedName>
</protein>
<feature type="region of interest" description="Disordered" evidence="1">
    <location>
        <begin position="371"/>
        <end position="415"/>
    </location>
</feature>
<feature type="region of interest" description="Disordered" evidence="1">
    <location>
        <begin position="145"/>
        <end position="173"/>
    </location>
</feature>
<name>A0A3N4HIT1_ASCIM</name>
<feature type="compositionally biased region" description="Polar residues" evidence="1">
    <location>
        <begin position="148"/>
        <end position="161"/>
    </location>
</feature>
<feature type="compositionally biased region" description="Basic and acidic residues" evidence="1">
    <location>
        <begin position="162"/>
        <end position="171"/>
    </location>
</feature>
<feature type="region of interest" description="Disordered" evidence="1">
    <location>
        <begin position="438"/>
        <end position="523"/>
    </location>
</feature>
<feature type="region of interest" description="Disordered" evidence="1">
    <location>
        <begin position="256"/>
        <end position="280"/>
    </location>
</feature>
<feature type="compositionally biased region" description="Pro residues" evidence="1">
    <location>
        <begin position="511"/>
        <end position="523"/>
    </location>
</feature>
<accession>A0A3N4HIT1</accession>
<reference evidence="2 3" key="1">
    <citation type="journal article" date="2018" name="Nat. Ecol. Evol.">
        <title>Pezizomycetes genomes reveal the molecular basis of ectomycorrhizal truffle lifestyle.</title>
        <authorList>
            <person name="Murat C."/>
            <person name="Payen T."/>
            <person name="Noel B."/>
            <person name="Kuo A."/>
            <person name="Morin E."/>
            <person name="Chen J."/>
            <person name="Kohler A."/>
            <person name="Krizsan K."/>
            <person name="Balestrini R."/>
            <person name="Da Silva C."/>
            <person name="Montanini B."/>
            <person name="Hainaut M."/>
            <person name="Levati E."/>
            <person name="Barry K.W."/>
            <person name="Belfiori B."/>
            <person name="Cichocki N."/>
            <person name="Clum A."/>
            <person name="Dockter R.B."/>
            <person name="Fauchery L."/>
            <person name="Guy J."/>
            <person name="Iotti M."/>
            <person name="Le Tacon F."/>
            <person name="Lindquist E.A."/>
            <person name="Lipzen A."/>
            <person name="Malagnac F."/>
            <person name="Mello A."/>
            <person name="Molinier V."/>
            <person name="Miyauchi S."/>
            <person name="Poulain J."/>
            <person name="Riccioni C."/>
            <person name="Rubini A."/>
            <person name="Sitrit Y."/>
            <person name="Splivallo R."/>
            <person name="Traeger S."/>
            <person name="Wang M."/>
            <person name="Zifcakova L."/>
            <person name="Wipf D."/>
            <person name="Zambonelli A."/>
            <person name="Paolocci F."/>
            <person name="Nowrousian M."/>
            <person name="Ottonello S."/>
            <person name="Baldrian P."/>
            <person name="Spatafora J.W."/>
            <person name="Henrissat B."/>
            <person name="Nagy L.G."/>
            <person name="Aury J.M."/>
            <person name="Wincker P."/>
            <person name="Grigoriev I.V."/>
            <person name="Bonfante P."/>
            <person name="Martin F.M."/>
        </authorList>
    </citation>
    <scope>NUCLEOTIDE SEQUENCE [LARGE SCALE GENOMIC DNA]</scope>
    <source>
        <strain evidence="2 3">RN42</strain>
    </source>
</reference>
<keyword evidence="3" id="KW-1185">Reference proteome</keyword>
<feature type="compositionally biased region" description="Low complexity" evidence="1">
    <location>
        <begin position="384"/>
        <end position="415"/>
    </location>
</feature>
<gene>
    <name evidence="2" type="ORF">BJ508DRAFT_333675</name>
</gene>
<feature type="region of interest" description="Disordered" evidence="1">
    <location>
        <begin position="1"/>
        <end position="31"/>
    </location>
</feature>
<dbReference type="Proteomes" id="UP000275078">
    <property type="component" value="Unassembled WGS sequence"/>
</dbReference>
<organism evidence="2 3">
    <name type="scientific">Ascobolus immersus RN42</name>
    <dbReference type="NCBI Taxonomy" id="1160509"/>
    <lineage>
        <taxon>Eukaryota</taxon>
        <taxon>Fungi</taxon>
        <taxon>Dikarya</taxon>
        <taxon>Ascomycota</taxon>
        <taxon>Pezizomycotina</taxon>
        <taxon>Pezizomycetes</taxon>
        <taxon>Pezizales</taxon>
        <taxon>Ascobolaceae</taxon>
        <taxon>Ascobolus</taxon>
    </lineage>
</organism>
<evidence type="ECO:0000256" key="1">
    <source>
        <dbReference type="SAM" id="MobiDB-lite"/>
    </source>
</evidence>
<dbReference type="AlphaFoldDB" id="A0A3N4HIT1"/>
<feature type="compositionally biased region" description="Basic and acidic residues" evidence="1">
    <location>
        <begin position="10"/>
        <end position="29"/>
    </location>
</feature>
<sequence>MPSKFRCHRPSKEEVRQLKKEMKEAAEKSQRKKKLRLEKILSLRKRNKVTQHERVKALVSLLPEMQRIEDERKGRMKSQMLEEFKVIARQIDETYASVLGEHALKKVRPLSVRQNVLLTKEDNTLRAAGEVSNNAPVSVPVVTPPSTGFSMSCQTGSSQAPERSDEQEKNSTDAGVVHMKTDDAVSVERSSGLQRASANLAPLHCQDGSSMQENVEGCVLHSGHDETDVQPQDAAEAMPPTTAFSAETRVFRRRSSRLLSRERKPTSHAISSPAKLARSRQQVSASRVCMTFTPPVVYPATTMRKIGKSELYTLSPDFRSVSRSFSGSSELSTPAPAVIGASAARPASPAPTVIGASPARPASPEAAVIGASPVRPASPTRFTRASSSLPLADRASSSRASSSRASSSLPLSSSAESPACIPLLRLVDVRYMPHKDDSIHQAPVAQREDSVRQSSGISTSPSPSLSSFSSGVAPSSSPSGSSTPLFSPSASPSSEPSSAGTSPSPCGSPSISPPLSPFFTSSPPPSTLQPIVWKGKGFGILCTRDPMFTMRHGLPDTAEPYMGGRLSGHVVRQRDHCGWKRVLVESNGVPRCWFSGEDEKTVRALIRNGYKVRIKGDWVSRSKKYERLGGFFVVWKAVLKWEVYNTM</sequence>
<evidence type="ECO:0000313" key="3">
    <source>
        <dbReference type="Proteomes" id="UP000275078"/>
    </source>
</evidence>
<feature type="compositionally biased region" description="Low complexity" evidence="1">
    <location>
        <begin position="454"/>
        <end position="510"/>
    </location>
</feature>